<dbReference type="InterPro" id="IPR050988">
    <property type="entry name" value="Mannitol_DH/Oxidoreductase"/>
</dbReference>
<dbReference type="Gene3D" id="3.40.50.720">
    <property type="entry name" value="NAD(P)-binding Rossmann-like Domain"/>
    <property type="match status" value="1"/>
</dbReference>
<keyword evidence="4 9" id="KW-0560">Oxidoreductase</keyword>
<dbReference type="PROSITE" id="PS00974">
    <property type="entry name" value="MANNITOL_DHGENASE"/>
    <property type="match status" value="1"/>
</dbReference>
<evidence type="ECO:0000256" key="6">
    <source>
        <dbReference type="ARBA" id="ARBA00048615"/>
    </source>
</evidence>
<dbReference type="PANTHER" id="PTHR43362">
    <property type="entry name" value="MANNITOL DEHYDROGENASE DSF1-RELATED"/>
    <property type="match status" value="1"/>
</dbReference>
<dbReference type="InterPro" id="IPR008927">
    <property type="entry name" value="6-PGluconate_DH-like_C_sf"/>
</dbReference>
<name>A0A6C7E0Z0_ILUCY</name>
<accession>A0A6C7E0Z0</accession>
<dbReference type="InterPro" id="IPR013118">
    <property type="entry name" value="Mannitol_DH_C"/>
</dbReference>
<dbReference type="AlphaFoldDB" id="A0A6C7E0Z0"/>
<dbReference type="SUPFAM" id="SSF48179">
    <property type="entry name" value="6-phosphogluconate dehydrogenase C-terminal domain-like"/>
    <property type="match status" value="1"/>
</dbReference>
<gene>
    <name evidence="9" type="ORF">YM304_02970</name>
</gene>
<sequence length="485" mass="52073">MPGVLDDTVTLPISADSLRALSTTVVVPDYDRTALRRSIVHIGVGGFHRAHLATYVDDLARRGHTDWSIVGAGVLPFDARIAEVLRRQDHLYTLVSRGAAETDVQVIGSIVDFVHVTDSPDELVARIADPDTQIVSMTITEGGYPVDDVSGEFVADESAPGGAFDVLVAGLAARRATHGHPLTVMSCDNIMTNGRVARTATIGEAAKRSDDLAEWIDTHVSFPNSMVDRITPATTPADIDWLRDEMHISDEWPVVAEPFRQWVVEDDFAGDRLPLEHLDVIVTDDIEPYELTKLRLLNAGHSCLAYLAALDGFERVDEAMADPALRAFVTDLLYTEAKTTLPDAAGIDLDDYISSLIERFSNPGVGDQIARLCLDGSAKFPKFLLPTVRAQLTGDGSIERSALALAGWCQYLATVDAPSADPLLDRAVAHATASRDEPAAFLGFTEVFGADLSGSDAFTRAFVDALAALRGGGVQSAIAALITPD</sequence>
<evidence type="ECO:0000313" key="10">
    <source>
        <dbReference type="Proteomes" id="UP000011863"/>
    </source>
</evidence>
<evidence type="ECO:0000256" key="2">
    <source>
        <dbReference type="ARBA" id="ARBA00012939"/>
    </source>
</evidence>
<evidence type="ECO:0000256" key="4">
    <source>
        <dbReference type="ARBA" id="ARBA00023002"/>
    </source>
</evidence>
<dbReference type="EC" id="1.1.1.17" evidence="2"/>
<keyword evidence="10" id="KW-1185">Reference proteome</keyword>
<dbReference type="GO" id="GO:0019594">
    <property type="term" value="P:mannitol metabolic process"/>
    <property type="evidence" value="ECO:0007669"/>
    <property type="project" value="InterPro"/>
</dbReference>
<dbReference type="Gene3D" id="1.10.1040.10">
    <property type="entry name" value="N-(1-d-carboxylethyl)-l-norvaline Dehydrogenase, domain 2"/>
    <property type="match status" value="1"/>
</dbReference>
<protein>
    <recommendedName>
        <fullName evidence="3">Mannitol-1-phosphate 5-dehydrogenase</fullName>
        <ecNumber evidence="2">1.1.1.17</ecNumber>
    </recommendedName>
</protein>
<organism evidence="9 10">
    <name type="scientific">Ilumatobacter coccineus (strain NBRC 103263 / KCTC 29153 / YM16-304)</name>
    <dbReference type="NCBI Taxonomy" id="1313172"/>
    <lineage>
        <taxon>Bacteria</taxon>
        <taxon>Bacillati</taxon>
        <taxon>Actinomycetota</taxon>
        <taxon>Acidimicrobiia</taxon>
        <taxon>Acidimicrobiales</taxon>
        <taxon>Ilumatobacteraceae</taxon>
        <taxon>Ilumatobacter</taxon>
    </lineage>
</organism>
<dbReference type="InterPro" id="IPR036291">
    <property type="entry name" value="NAD(P)-bd_dom_sf"/>
</dbReference>
<dbReference type="PRINTS" id="PR00084">
    <property type="entry name" value="MTLDHDRGNASE"/>
</dbReference>
<keyword evidence="5" id="KW-0520">NAD</keyword>
<comment type="similarity">
    <text evidence="1">Belongs to the mannitol dehydrogenase family.</text>
</comment>
<dbReference type="KEGG" id="aym:YM304_02970"/>
<dbReference type="EMBL" id="AP012057">
    <property type="protein sequence ID" value="BAN00611.1"/>
    <property type="molecule type" value="Genomic_DNA"/>
</dbReference>
<comment type="catalytic activity">
    <reaction evidence="6">
        <text>D-mannitol 1-phosphate + NAD(+) = beta-D-fructose 6-phosphate + NADH + H(+)</text>
        <dbReference type="Rhea" id="RHEA:19661"/>
        <dbReference type="ChEBI" id="CHEBI:15378"/>
        <dbReference type="ChEBI" id="CHEBI:57540"/>
        <dbReference type="ChEBI" id="CHEBI:57634"/>
        <dbReference type="ChEBI" id="CHEBI:57945"/>
        <dbReference type="ChEBI" id="CHEBI:61381"/>
        <dbReference type="EC" id="1.1.1.17"/>
    </reaction>
</comment>
<feature type="domain" description="Mannitol dehydrogenase N-terminal" evidence="7">
    <location>
        <begin position="38"/>
        <end position="276"/>
    </location>
</feature>
<dbReference type="InterPro" id="IPR000669">
    <property type="entry name" value="Mannitol_DH"/>
</dbReference>
<evidence type="ECO:0000256" key="3">
    <source>
        <dbReference type="ARBA" id="ARBA00016219"/>
    </source>
</evidence>
<evidence type="ECO:0000313" key="9">
    <source>
        <dbReference type="EMBL" id="BAN00611.1"/>
    </source>
</evidence>
<dbReference type="InterPro" id="IPR023027">
    <property type="entry name" value="Mannitol_DH_CS"/>
</dbReference>
<evidence type="ECO:0000256" key="1">
    <source>
        <dbReference type="ARBA" id="ARBA00006541"/>
    </source>
</evidence>
<dbReference type="Pfam" id="PF08125">
    <property type="entry name" value="Mannitol_dh_C"/>
    <property type="match status" value="1"/>
</dbReference>
<dbReference type="InterPro" id="IPR013328">
    <property type="entry name" value="6PGD_dom2"/>
</dbReference>
<dbReference type="PANTHER" id="PTHR43362:SF1">
    <property type="entry name" value="MANNITOL DEHYDROGENASE 2-RELATED"/>
    <property type="match status" value="1"/>
</dbReference>
<evidence type="ECO:0000256" key="5">
    <source>
        <dbReference type="ARBA" id="ARBA00023027"/>
    </source>
</evidence>
<proteinExistence type="inferred from homology"/>
<dbReference type="GO" id="GO:0008926">
    <property type="term" value="F:mannitol-1-phosphate 5-dehydrogenase activity"/>
    <property type="evidence" value="ECO:0007669"/>
    <property type="project" value="UniProtKB-EC"/>
</dbReference>
<dbReference type="InterPro" id="IPR013131">
    <property type="entry name" value="Mannitol_DH_N"/>
</dbReference>
<reference evidence="9 10" key="1">
    <citation type="journal article" date="2013" name="Int. J. Syst. Evol. Microbiol.">
        <title>Ilumatobacter nonamiense sp. nov. and Ilumatobacter coccineum sp. nov., isolated from seashore sand.</title>
        <authorList>
            <person name="Matsumoto A."/>
            <person name="Kasai H."/>
            <person name="Matsuo Y."/>
            <person name="Shizuri Y."/>
            <person name="Ichikawa N."/>
            <person name="Fujita N."/>
            <person name="Omura S."/>
            <person name="Takahashi Y."/>
        </authorList>
    </citation>
    <scope>NUCLEOTIDE SEQUENCE [LARGE SCALE GENOMIC DNA]</scope>
    <source>
        <strain evidence="10">NBRC 103263 / KCTC 29153 / YM16-304</strain>
    </source>
</reference>
<evidence type="ECO:0000259" key="7">
    <source>
        <dbReference type="Pfam" id="PF01232"/>
    </source>
</evidence>
<evidence type="ECO:0000259" key="8">
    <source>
        <dbReference type="Pfam" id="PF08125"/>
    </source>
</evidence>
<dbReference type="SUPFAM" id="SSF51735">
    <property type="entry name" value="NAD(P)-binding Rossmann-fold domains"/>
    <property type="match status" value="1"/>
</dbReference>
<dbReference type="Pfam" id="PF01232">
    <property type="entry name" value="Mannitol_dh"/>
    <property type="match status" value="1"/>
</dbReference>
<dbReference type="Proteomes" id="UP000011863">
    <property type="component" value="Chromosome"/>
</dbReference>
<feature type="domain" description="Mannitol dehydrogenase C-terminal" evidence="8">
    <location>
        <begin position="285"/>
        <end position="469"/>
    </location>
</feature>